<accession>X0XM54</accession>
<comment type="caution">
    <text evidence="1">The sequence shown here is derived from an EMBL/GenBank/DDBJ whole genome shotgun (WGS) entry which is preliminary data.</text>
</comment>
<gene>
    <name evidence="1" type="ORF">S01H1_76472</name>
</gene>
<evidence type="ECO:0000313" key="1">
    <source>
        <dbReference type="EMBL" id="GAG44269.1"/>
    </source>
</evidence>
<feature type="non-terminal residue" evidence="1">
    <location>
        <position position="193"/>
    </location>
</feature>
<sequence>MDIDIAVRLAAFNWLSEQKLFHGDVLPRNILEKGFIFDDERIPLISPQGIFKPKKLKMVLSITTTPEGPYDDSFSKDGFLVYKYRGTNPEFWDNVALRNTFKQNRPLIYFHGIVPGQYLAIWPVYIIDDDPKNLFFKVAVDDMQNVNSNLSSEPYISETDDARRAYITLSVKQRLHQRGFRERVLAAYKNSCS</sequence>
<proteinExistence type="predicted"/>
<dbReference type="EMBL" id="BARS01051323">
    <property type="protein sequence ID" value="GAG44269.1"/>
    <property type="molecule type" value="Genomic_DNA"/>
</dbReference>
<name>X0XM54_9ZZZZ</name>
<organism evidence="1">
    <name type="scientific">marine sediment metagenome</name>
    <dbReference type="NCBI Taxonomy" id="412755"/>
    <lineage>
        <taxon>unclassified sequences</taxon>
        <taxon>metagenomes</taxon>
        <taxon>ecological metagenomes</taxon>
    </lineage>
</organism>
<dbReference type="AlphaFoldDB" id="X0XM54"/>
<reference evidence="1" key="1">
    <citation type="journal article" date="2014" name="Front. Microbiol.">
        <title>High frequency of phylogenetically diverse reductive dehalogenase-homologous genes in deep subseafloor sedimentary metagenomes.</title>
        <authorList>
            <person name="Kawai M."/>
            <person name="Futagami T."/>
            <person name="Toyoda A."/>
            <person name="Takaki Y."/>
            <person name="Nishi S."/>
            <person name="Hori S."/>
            <person name="Arai W."/>
            <person name="Tsubouchi T."/>
            <person name="Morono Y."/>
            <person name="Uchiyama I."/>
            <person name="Ito T."/>
            <person name="Fujiyama A."/>
            <person name="Inagaki F."/>
            <person name="Takami H."/>
        </authorList>
    </citation>
    <scope>NUCLEOTIDE SEQUENCE</scope>
    <source>
        <strain evidence="1">Expedition CK06-06</strain>
    </source>
</reference>
<protein>
    <submittedName>
        <fullName evidence="1">Uncharacterized protein</fullName>
    </submittedName>
</protein>